<dbReference type="WBParaSite" id="PS1159_v2.g4730.t1">
    <property type="protein sequence ID" value="PS1159_v2.g4730.t1"/>
    <property type="gene ID" value="PS1159_v2.g4730"/>
</dbReference>
<accession>A0AC35GFF8</accession>
<protein>
    <submittedName>
        <fullName evidence="2">Uncharacterized protein</fullName>
    </submittedName>
</protein>
<proteinExistence type="predicted"/>
<reference evidence="2" key="1">
    <citation type="submission" date="2022-11" db="UniProtKB">
        <authorList>
            <consortium name="WormBaseParasite"/>
        </authorList>
    </citation>
    <scope>IDENTIFICATION</scope>
</reference>
<evidence type="ECO:0000313" key="1">
    <source>
        <dbReference type="Proteomes" id="UP000887580"/>
    </source>
</evidence>
<evidence type="ECO:0000313" key="2">
    <source>
        <dbReference type="WBParaSite" id="PS1159_v2.g4730.t1"/>
    </source>
</evidence>
<organism evidence="1 2">
    <name type="scientific">Panagrolaimus sp. PS1159</name>
    <dbReference type="NCBI Taxonomy" id="55785"/>
    <lineage>
        <taxon>Eukaryota</taxon>
        <taxon>Metazoa</taxon>
        <taxon>Ecdysozoa</taxon>
        <taxon>Nematoda</taxon>
        <taxon>Chromadorea</taxon>
        <taxon>Rhabditida</taxon>
        <taxon>Tylenchina</taxon>
        <taxon>Panagrolaimomorpha</taxon>
        <taxon>Panagrolaimoidea</taxon>
        <taxon>Panagrolaimidae</taxon>
        <taxon>Panagrolaimus</taxon>
    </lineage>
</organism>
<dbReference type="Proteomes" id="UP000887580">
    <property type="component" value="Unplaced"/>
</dbReference>
<sequence length="287" mass="33014">MSKLEANQNKIGPQAKTPSRKTAPSKSPLFRPDKKPKLDFRNYSDKIDSIVEKAPAVNPLLVENLALKSEAKEREEYVKKLEEMLKESKTGLKLHEKRLTANYEQCGDARQRQMIRDEKKYFDEKYGESAPEVVAKLFNKYDTINTSVLTAAETGHILQASGINLNQSRKLRSELKTHGVNQVFASERKVNEEKKRIRDGINFEEKYVKLKVKAKAPLETKLVTFMSNPEEYYRRRMQNILDNGLYRKIMFEGKEELWNCITMDKGATRTVLGMMPGNTIKACLCSK</sequence>
<name>A0AC35GFF8_9BILA</name>